<accession>A0AA48LZ40</accession>
<feature type="transmembrane region" description="Helical" evidence="5">
    <location>
        <begin position="165"/>
        <end position="183"/>
    </location>
</feature>
<keyword evidence="2 5" id="KW-0812">Transmembrane</keyword>
<reference evidence="6" key="1">
    <citation type="submission" date="2023-07" db="EMBL/GenBank/DDBJ databases">
        <authorList>
            <person name="Pelsma A.J. K."/>
        </authorList>
    </citation>
    <scope>NUCLEOTIDE SEQUENCE</scope>
</reference>
<dbReference type="PANTHER" id="PTHR43424">
    <property type="entry name" value="LOCUS PUTATIVE PROTEIN 1-RELATED"/>
    <property type="match status" value="1"/>
</dbReference>
<dbReference type="AlphaFoldDB" id="A0AA48LZ40"/>
<gene>
    <name evidence="6" type="ORF">AMST5_01893</name>
</gene>
<name>A0AA48LZ40_9ZZZZ</name>
<feature type="transmembrane region" description="Helical" evidence="5">
    <location>
        <begin position="374"/>
        <end position="394"/>
    </location>
</feature>
<proteinExistence type="predicted"/>
<feature type="transmembrane region" description="Helical" evidence="5">
    <location>
        <begin position="189"/>
        <end position="208"/>
    </location>
</feature>
<keyword evidence="4 5" id="KW-0472">Membrane</keyword>
<feature type="transmembrane region" description="Helical" evidence="5">
    <location>
        <begin position="309"/>
        <end position="337"/>
    </location>
</feature>
<feature type="transmembrane region" description="Helical" evidence="5">
    <location>
        <begin position="128"/>
        <end position="145"/>
    </location>
</feature>
<sequence>MRERLATLIEKLKSRRATVGAGAAMVIKAGGALLTLAVFTLAARAMTADQFGHLAVWFNTVNFLAVAAVFGQDTLIARSFGEYEGKGDRPQAWGAYRFGWGITILAGAAVAMAMVLVAPVFFSCAARTTLLAAAFFLLTQTLLHYSSHSTRVIVGFVVSEASRELIWRVLLLVVIIWSVLHQGLTTAEFFAAAGLGQILSLGVALLYVRRAYREHAVDGVSYGNWRVWLSRSTPMWQSAMLEAASMYFDVMLIGYVASPAAAGDYFAAARLANVFLMVMTGLNTYTVSRSATLYFSGQIDKLQDILRSLAMVSTAMLAPLLLLIYVFGGALLTIFGARFSSDYSTLVVLSTACFIMSTCGSASVILLTTGQEKLYSRIIGVATLLRVALTTLLAWRFGAVGAACGWALVNTPLFMLLSVICKREVGVDPSILSVLAPLRAKFASQAVGHSTAQPSR</sequence>
<comment type="subcellular location">
    <subcellularLocation>
        <location evidence="1">Membrane</location>
        <topology evidence="1">Multi-pass membrane protein</topology>
    </subcellularLocation>
</comment>
<dbReference type="PANTHER" id="PTHR43424:SF1">
    <property type="entry name" value="LOCUS PUTATIVE PROTEIN 1-RELATED"/>
    <property type="match status" value="1"/>
</dbReference>
<dbReference type="Pfam" id="PF01943">
    <property type="entry name" value="Polysacc_synt"/>
    <property type="match status" value="1"/>
</dbReference>
<feature type="transmembrane region" description="Helical" evidence="5">
    <location>
        <begin position="267"/>
        <end position="288"/>
    </location>
</feature>
<evidence type="ECO:0000256" key="3">
    <source>
        <dbReference type="ARBA" id="ARBA00022989"/>
    </source>
</evidence>
<feature type="transmembrane region" description="Helical" evidence="5">
    <location>
        <begin position="343"/>
        <end position="367"/>
    </location>
</feature>
<protein>
    <recommendedName>
        <fullName evidence="7">Polysaccharide biosynthesis protein C-terminal domain-containing protein</fullName>
    </recommendedName>
</protein>
<dbReference type="InterPro" id="IPR052556">
    <property type="entry name" value="PolySynth_Transporter"/>
</dbReference>
<dbReference type="GO" id="GO:0016020">
    <property type="term" value="C:membrane"/>
    <property type="evidence" value="ECO:0007669"/>
    <property type="project" value="UniProtKB-SubCell"/>
</dbReference>
<feature type="transmembrane region" description="Helical" evidence="5">
    <location>
        <begin position="98"/>
        <end position="122"/>
    </location>
</feature>
<dbReference type="EMBL" id="OY288114">
    <property type="protein sequence ID" value="CAJ0866797.1"/>
    <property type="molecule type" value="Genomic_DNA"/>
</dbReference>
<keyword evidence="3 5" id="KW-1133">Transmembrane helix</keyword>
<dbReference type="InterPro" id="IPR002797">
    <property type="entry name" value="Polysacc_synth"/>
</dbReference>
<evidence type="ECO:0000256" key="1">
    <source>
        <dbReference type="ARBA" id="ARBA00004141"/>
    </source>
</evidence>
<feature type="transmembrane region" description="Helical" evidence="5">
    <location>
        <begin position="54"/>
        <end position="77"/>
    </location>
</feature>
<evidence type="ECO:0008006" key="7">
    <source>
        <dbReference type="Google" id="ProtNLM"/>
    </source>
</evidence>
<feature type="transmembrane region" description="Helical" evidence="5">
    <location>
        <begin position="21"/>
        <end position="42"/>
    </location>
</feature>
<organism evidence="6">
    <name type="scientific">freshwater sediment metagenome</name>
    <dbReference type="NCBI Taxonomy" id="556182"/>
    <lineage>
        <taxon>unclassified sequences</taxon>
        <taxon>metagenomes</taxon>
        <taxon>ecological metagenomes</taxon>
    </lineage>
</organism>
<feature type="transmembrane region" description="Helical" evidence="5">
    <location>
        <begin position="239"/>
        <end position="261"/>
    </location>
</feature>
<evidence type="ECO:0000256" key="5">
    <source>
        <dbReference type="SAM" id="Phobius"/>
    </source>
</evidence>
<evidence type="ECO:0000313" key="6">
    <source>
        <dbReference type="EMBL" id="CAJ0866797.1"/>
    </source>
</evidence>
<feature type="transmembrane region" description="Helical" evidence="5">
    <location>
        <begin position="400"/>
        <end position="421"/>
    </location>
</feature>
<evidence type="ECO:0000256" key="2">
    <source>
        <dbReference type="ARBA" id="ARBA00022692"/>
    </source>
</evidence>
<evidence type="ECO:0000256" key="4">
    <source>
        <dbReference type="ARBA" id="ARBA00023136"/>
    </source>
</evidence>